<dbReference type="GO" id="GO:0005634">
    <property type="term" value="C:nucleus"/>
    <property type="evidence" value="ECO:0007669"/>
    <property type="project" value="TreeGrafter"/>
</dbReference>
<dbReference type="WBParaSite" id="SBAD_0000417001-mRNA-1">
    <property type="protein sequence ID" value="SBAD_0000417001-mRNA-1"/>
    <property type="gene ID" value="SBAD_0000417001"/>
</dbReference>
<dbReference type="FunFam" id="1.25.40.990:FF:000010">
    <property type="entry name" value="Leukocyte receptor cluster member"/>
    <property type="match status" value="1"/>
</dbReference>
<evidence type="ECO:0000313" key="4">
    <source>
        <dbReference type="Proteomes" id="UP000270296"/>
    </source>
</evidence>
<dbReference type="PANTHER" id="PTHR12436">
    <property type="entry name" value="80 KDA MCM3-ASSOCIATED PROTEIN"/>
    <property type="match status" value="1"/>
</dbReference>
<feature type="domain" description="SAC3/GANP/THP3 conserved" evidence="2">
    <location>
        <begin position="209"/>
        <end position="425"/>
    </location>
</feature>
<gene>
    <name evidence="3" type="ORF">SBAD_LOCUS3994</name>
</gene>
<accession>A0A183IK48</accession>
<dbReference type="InterPro" id="IPR005062">
    <property type="entry name" value="SAC3/GANP/THP3_conserved"/>
</dbReference>
<dbReference type="Proteomes" id="UP000270296">
    <property type="component" value="Unassembled WGS sequence"/>
</dbReference>
<dbReference type="EMBL" id="UZAM01008061">
    <property type="protein sequence ID" value="VDP03037.1"/>
    <property type="molecule type" value="Genomic_DNA"/>
</dbReference>
<name>A0A183IK48_9BILA</name>
<feature type="region of interest" description="Disordered" evidence="1">
    <location>
        <begin position="1"/>
        <end position="37"/>
    </location>
</feature>
<dbReference type="OrthoDB" id="199574at2759"/>
<reference evidence="3 4" key="2">
    <citation type="submission" date="2018-11" db="EMBL/GenBank/DDBJ databases">
        <authorList>
            <consortium name="Pathogen Informatics"/>
        </authorList>
    </citation>
    <scope>NUCLEOTIDE SEQUENCE [LARGE SCALE GENOMIC DNA]</scope>
</reference>
<dbReference type="Gene3D" id="1.25.40.990">
    <property type="match status" value="1"/>
</dbReference>
<keyword evidence="4" id="KW-1185">Reference proteome</keyword>
<dbReference type="Pfam" id="PF03399">
    <property type="entry name" value="SAC3_GANP"/>
    <property type="match status" value="1"/>
</dbReference>
<evidence type="ECO:0000256" key="1">
    <source>
        <dbReference type="SAM" id="MobiDB-lite"/>
    </source>
</evidence>
<dbReference type="AlphaFoldDB" id="A0A183IK48"/>
<protein>
    <submittedName>
        <fullName evidence="5">SAC3_GANP domain-containing protein</fullName>
    </submittedName>
</protein>
<dbReference type="InterPro" id="IPR045107">
    <property type="entry name" value="SAC3/GANP/THP3"/>
</dbReference>
<evidence type="ECO:0000259" key="2">
    <source>
        <dbReference type="Pfam" id="PF03399"/>
    </source>
</evidence>
<reference evidence="5" key="1">
    <citation type="submission" date="2016-06" db="UniProtKB">
        <authorList>
            <consortium name="WormBaseParasite"/>
        </authorList>
    </citation>
    <scope>IDENTIFICATION</scope>
</reference>
<sequence length="441" mass="50077">MSINPVSAPAETRDEGMQDSSKDNLGLSPPPLNGGSAMAMCSDKTPSMPDGMKRYVERAYIAAETDEEKNKVELVLKQKLLPLLQSGAAWKVNWNAELLPTIRLDDSRVEANEDMENGVSSEISLPPKRRDSKFTFEYADAAEQEDVKRKRALRFTEHLRPQFISNTVSCTGKMSDDERVANDRAPHLSTPVIVGTCEDVEKPYLRLTTAPHPSQVRPEPVLRKSLELVKEKWKSKRDYYSACDQLKSIRQDLTIQCIRNAFTVEVYETHARIAVEKGDKEEFNQCQNQLKCLYKDVPGCAYECEFTAYRLLFYIFTANTIDINTLLANLAEEAKNDECISFALEVLHAWALDNFCKLFRLQKRGAPKMCSYLMDLFLPRERRRAVKTLLTAYRPFVTVKFVTSFLGFSNAEDCLEFLTSLSIPVVEGAKIDCRTCSKLEI</sequence>
<feature type="compositionally biased region" description="Basic and acidic residues" evidence="1">
    <location>
        <begin position="11"/>
        <end position="22"/>
    </location>
</feature>
<proteinExistence type="predicted"/>
<organism evidence="5">
    <name type="scientific">Soboliphyme baturini</name>
    <dbReference type="NCBI Taxonomy" id="241478"/>
    <lineage>
        <taxon>Eukaryota</taxon>
        <taxon>Metazoa</taxon>
        <taxon>Ecdysozoa</taxon>
        <taxon>Nematoda</taxon>
        <taxon>Enoplea</taxon>
        <taxon>Dorylaimia</taxon>
        <taxon>Dioctophymatida</taxon>
        <taxon>Dioctophymatoidea</taxon>
        <taxon>Soboliphymatidae</taxon>
        <taxon>Soboliphyme</taxon>
    </lineage>
</organism>
<dbReference type="PANTHER" id="PTHR12436:SF4">
    <property type="entry name" value="LEUKOCYTE RECEPTOR CLUSTER MEMBER 8"/>
    <property type="match status" value="1"/>
</dbReference>
<evidence type="ECO:0000313" key="5">
    <source>
        <dbReference type="WBParaSite" id="SBAD_0000417001-mRNA-1"/>
    </source>
</evidence>
<evidence type="ECO:0000313" key="3">
    <source>
        <dbReference type="EMBL" id="VDP03037.1"/>
    </source>
</evidence>